<dbReference type="Gene3D" id="3.20.20.370">
    <property type="entry name" value="Glycoside hydrolase/deacetylase"/>
    <property type="match status" value="1"/>
</dbReference>
<organism evidence="4 5">
    <name type="scientific">Flavobacterium branchiophilum</name>
    <dbReference type="NCBI Taxonomy" id="55197"/>
    <lineage>
        <taxon>Bacteria</taxon>
        <taxon>Pseudomonadati</taxon>
        <taxon>Bacteroidota</taxon>
        <taxon>Flavobacteriia</taxon>
        <taxon>Flavobacteriales</taxon>
        <taxon>Flavobacteriaceae</taxon>
        <taxon>Flavobacterium</taxon>
    </lineage>
</organism>
<protein>
    <recommendedName>
        <fullName evidence="3">NodB homology domain-containing protein</fullName>
    </recommendedName>
</protein>
<dbReference type="GO" id="GO:0005975">
    <property type="term" value="P:carbohydrate metabolic process"/>
    <property type="evidence" value="ECO:0007669"/>
    <property type="project" value="InterPro"/>
</dbReference>
<dbReference type="Pfam" id="PF01522">
    <property type="entry name" value="Polysacc_deac_1"/>
    <property type="match status" value="1"/>
</dbReference>
<accession>A0A2H3KBU5</accession>
<dbReference type="PANTHER" id="PTHR34216">
    <property type="match status" value="1"/>
</dbReference>
<name>A0A2H3KBU5_9FLAO</name>
<proteinExistence type="predicted"/>
<sequence>MMKFAQNYTDVLTRKPKNFRDIARDIALDSLYLLENLKGYEHNLNKPRVQMLYFHHIFNDEEKKFDGLLKKLSKNHTFISYSEAVNRILTNTIDKPYIAFSSDDGLKNNLKAAEILNEYDASCCFFINTDLIEESNFETLKHYCHTRIDFPPAEMLTWKEVAILQNQGHEIGSHTLNHINIAQTAAAQIQEDMHKTFEILKNKCGNVKHFAYPYGRFFHFSEIGRQAVFEAGFQSCATAERGCHINGQTPIEKNNLAIRRDQLIAHWKWEHIYYFLINNSKKAGLLDPYFPYSVQS</sequence>
<dbReference type="EMBL" id="PCMW01000040">
    <property type="protein sequence ID" value="PDS24629.1"/>
    <property type="molecule type" value="Genomic_DNA"/>
</dbReference>
<dbReference type="PANTHER" id="PTHR34216:SF3">
    <property type="entry name" value="POLY-BETA-1,6-N-ACETYL-D-GLUCOSAMINE N-DEACETYLASE"/>
    <property type="match status" value="1"/>
</dbReference>
<dbReference type="InterPro" id="IPR011330">
    <property type="entry name" value="Glyco_hydro/deAcase_b/a-brl"/>
</dbReference>
<evidence type="ECO:0000256" key="1">
    <source>
        <dbReference type="ARBA" id="ARBA00004613"/>
    </source>
</evidence>
<evidence type="ECO:0000256" key="2">
    <source>
        <dbReference type="ARBA" id="ARBA00022729"/>
    </source>
</evidence>
<dbReference type="GO" id="GO:0016810">
    <property type="term" value="F:hydrolase activity, acting on carbon-nitrogen (but not peptide) bonds"/>
    <property type="evidence" value="ECO:0007669"/>
    <property type="project" value="InterPro"/>
</dbReference>
<dbReference type="CDD" id="cd10918">
    <property type="entry name" value="CE4_NodB_like_5s_6s"/>
    <property type="match status" value="1"/>
</dbReference>
<dbReference type="InterPro" id="IPR002509">
    <property type="entry name" value="NODB_dom"/>
</dbReference>
<dbReference type="SUPFAM" id="SSF88713">
    <property type="entry name" value="Glycoside hydrolase/deacetylase"/>
    <property type="match status" value="1"/>
</dbReference>
<dbReference type="PROSITE" id="PS51677">
    <property type="entry name" value="NODB"/>
    <property type="match status" value="1"/>
</dbReference>
<dbReference type="InterPro" id="IPR051398">
    <property type="entry name" value="Polysacch_Deacetylase"/>
</dbReference>
<dbReference type="GO" id="GO:0005576">
    <property type="term" value="C:extracellular region"/>
    <property type="evidence" value="ECO:0007669"/>
    <property type="project" value="UniProtKB-SubCell"/>
</dbReference>
<dbReference type="Proteomes" id="UP000220828">
    <property type="component" value="Unassembled WGS sequence"/>
</dbReference>
<keyword evidence="2" id="KW-0732">Signal</keyword>
<comment type="subcellular location">
    <subcellularLocation>
        <location evidence="1">Secreted</location>
    </subcellularLocation>
</comment>
<dbReference type="AlphaFoldDB" id="A0A2H3KBU5"/>
<dbReference type="RefSeq" id="WP_097554057.1">
    <property type="nucleotide sequence ID" value="NZ_PCMW01000040.1"/>
</dbReference>
<evidence type="ECO:0000313" key="4">
    <source>
        <dbReference type="EMBL" id="PDS24629.1"/>
    </source>
</evidence>
<evidence type="ECO:0000259" key="3">
    <source>
        <dbReference type="PROSITE" id="PS51677"/>
    </source>
</evidence>
<feature type="domain" description="NodB homology" evidence="3">
    <location>
        <begin position="96"/>
        <end position="296"/>
    </location>
</feature>
<reference evidence="4 5" key="1">
    <citation type="submission" date="2017-09" db="EMBL/GenBank/DDBJ databases">
        <title>Whole genomes of Flavobacteriaceae.</title>
        <authorList>
            <person name="Stine C."/>
            <person name="Li C."/>
            <person name="Tadesse D."/>
        </authorList>
    </citation>
    <scope>NUCLEOTIDE SEQUENCE [LARGE SCALE GENOMIC DNA]</scope>
    <source>
        <strain evidence="4 5">ATCC 35036</strain>
    </source>
</reference>
<comment type="caution">
    <text evidence="4">The sequence shown here is derived from an EMBL/GenBank/DDBJ whole genome shotgun (WGS) entry which is preliminary data.</text>
</comment>
<dbReference type="OrthoDB" id="1446101at2"/>
<evidence type="ECO:0000313" key="5">
    <source>
        <dbReference type="Proteomes" id="UP000220828"/>
    </source>
</evidence>
<gene>
    <name evidence="4" type="ORF">B0A77_07580</name>
</gene>